<dbReference type="PROSITE" id="PS51554">
    <property type="entry name" value="PFL"/>
    <property type="match status" value="1"/>
</dbReference>
<evidence type="ECO:0000259" key="4">
    <source>
        <dbReference type="PROSITE" id="PS51149"/>
    </source>
</evidence>
<evidence type="ECO:0000256" key="1">
    <source>
        <dbReference type="ARBA" id="ARBA00022818"/>
    </source>
</evidence>
<dbReference type="Proteomes" id="UP000034076">
    <property type="component" value="Unassembled WGS sequence"/>
</dbReference>
<evidence type="ECO:0000259" key="5">
    <source>
        <dbReference type="PROSITE" id="PS51554"/>
    </source>
</evidence>
<gene>
    <name evidence="6" type="ORF">CHK_2970</name>
</gene>
<keyword evidence="1 3" id="KW-0556">Organic radical</keyword>
<dbReference type="CDD" id="cd01677">
    <property type="entry name" value="PFL2_DhaB_BssA"/>
    <property type="match status" value="1"/>
</dbReference>
<keyword evidence="6" id="KW-0808">Transferase</keyword>
<dbReference type="GO" id="GO:0005829">
    <property type="term" value="C:cytosol"/>
    <property type="evidence" value="ECO:0007669"/>
    <property type="project" value="TreeGrafter"/>
</dbReference>
<dbReference type="PROSITE" id="PS00850">
    <property type="entry name" value="GLY_RADICAL_1"/>
    <property type="match status" value="1"/>
</dbReference>
<keyword evidence="7" id="KW-1185">Reference proteome</keyword>
<dbReference type="PANTHER" id="PTHR43641">
    <property type="entry name" value="FORMATE ACETYLTRANSFERASE 3-RELATED"/>
    <property type="match status" value="1"/>
</dbReference>
<sequence>MEYFGKPNGRITRMREDIMDTQPTVCAERAVLTTQAYQANKEKRPVLKRALALDHVLRNMTIYIEKEGLIVGNQASANRAAPIFPEYAMDWVVEELDLWEKRNGDRFTITEANKKKIREIAPFWEGITVKDKGLALMPPLARKYYDIGIIKVEGNLTAGDAHLAVDYEKLLRCGLQGIREEAFAAKKKVDMSDFSQMKKEYFYEAVIIMIDACIAFANRYAQLAEEMAGQERDTVRKQELLEIAEVCRRVPQYPARTFREAVQSLWFAHLILQIESSGHSLSFGRFDQFMYPYFQREMEEGTLTEEGALELLENLWLKTFTINKIRSDAHTKFSAGSPLYQNVCIGGQTQDGKDAVNQLSFLVLKSVAQLHLTQPNLSVRYHKGISDKFMYDCVQMIKMGFGMPSFNNDEIIIDSYIKRGVAKEDAYNYCSIGCIEVSIPGKFGYRTSGMNFMNFPKILMITLNNGVDVTTGEKVYDGGGYFPDMKSFDEVWEAWRKAVKYYTRYSVILDNCADLALEEEVPDLLCSSLVQDCIKRGLTLKEGGAVYDFIGPLQVGIANIGDSLAAIKKLVFEEKKITPQELWMALLSDFAGEEGERIRKMLLYDAPKFGNDDDYVDQLTADAYEVYIDEIAKYKNTRYGRGPIGGGYYAGTSSISANVPQGKIVCATPDGRKAGEPLAEGCSPTHSTDVNGPTAVFKSISKLPTIKLTGGVLLNQKLNPKSLEEERDIKKLILMLRTFFDTLKGFHVQYNVVSKDTLLDAQEHPEKHRDLIVRVAGYSAFFNVLSRETQDDIIERTEHTL</sequence>
<dbReference type="Pfam" id="PF02901">
    <property type="entry name" value="PFL-like"/>
    <property type="match status" value="1"/>
</dbReference>
<feature type="domain" description="PFL" evidence="5">
    <location>
        <begin position="9"/>
        <end position="673"/>
    </location>
</feature>
<dbReference type="PROSITE" id="PS51149">
    <property type="entry name" value="GLY_RADICAL_2"/>
    <property type="match status" value="1"/>
</dbReference>
<proteinExistence type="predicted"/>
<comment type="caution">
    <text evidence="6">The sequence shown here is derived from an EMBL/GenBank/DDBJ whole genome shotgun (WGS) entry which is preliminary data.</text>
</comment>
<protein>
    <submittedName>
        <fullName evidence="6">Pyruvate formate-lyase</fullName>
        <ecNumber evidence="6">2.3.1.54</ecNumber>
    </submittedName>
</protein>
<dbReference type="InterPro" id="IPR010098">
    <property type="entry name" value="PFL2/GDeHydtase_fam"/>
</dbReference>
<feature type="domain" description="Glycine radical" evidence="4">
    <location>
        <begin position="680"/>
        <end position="801"/>
    </location>
</feature>
<evidence type="ECO:0000313" key="6">
    <source>
        <dbReference type="EMBL" id="KKI49392.1"/>
    </source>
</evidence>
<dbReference type="InterPro" id="IPR001150">
    <property type="entry name" value="Gly_radical"/>
</dbReference>
<dbReference type="FunFam" id="3.20.70.20:FF:000008">
    <property type="entry name" value="Hypothetical formate acetyltransferase 3"/>
    <property type="match status" value="1"/>
</dbReference>
<dbReference type="OrthoDB" id="9803969at2"/>
<keyword evidence="6" id="KW-0012">Acyltransferase</keyword>
<organism evidence="6 7">
    <name type="scientific">Christensenella hongkongensis</name>
    <dbReference type="NCBI Taxonomy" id="270498"/>
    <lineage>
        <taxon>Bacteria</taxon>
        <taxon>Bacillati</taxon>
        <taxon>Bacillota</taxon>
        <taxon>Clostridia</taxon>
        <taxon>Christensenellales</taxon>
        <taxon>Christensenellaceae</taxon>
        <taxon>Christensenella</taxon>
    </lineage>
</organism>
<dbReference type="InterPro" id="IPR051215">
    <property type="entry name" value="GRE"/>
</dbReference>
<evidence type="ECO:0000256" key="2">
    <source>
        <dbReference type="ARBA" id="ARBA00023239"/>
    </source>
</evidence>
<accession>A0A0M2NG28</accession>
<dbReference type="AlphaFoldDB" id="A0A0M2NG28"/>
<dbReference type="Pfam" id="PF01228">
    <property type="entry name" value="Gly_radical"/>
    <property type="match status" value="1"/>
</dbReference>
<dbReference type="Gene3D" id="3.20.70.20">
    <property type="match status" value="1"/>
</dbReference>
<keyword evidence="6" id="KW-0670">Pyruvate</keyword>
<evidence type="ECO:0000256" key="3">
    <source>
        <dbReference type="PROSITE-ProRule" id="PRU00493"/>
    </source>
</evidence>
<feature type="modified residue" description="Glycine radical" evidence="3">
    <location>
        <position position="777"/>
    </location>
</feature>
<dbReference type="InterPro" id="IPR019777">
    <property type="entry name" value="Form_AcTrfase_GR_CS"/>
</dbReference>
<keyword evidence="2 6" id="KW-0456">Lyase</keyword>
<name>A0A0M2NG28_9FIRM</name>
<dbReference type="GO" id="GO:0016829">
    <property type="term" value="F:lyase activity"/>
    <property type="evidence" value="ECO:0007669"/>
    <property type="project" value="UniProtKB-KW"/>
</dbReference>
<dbReference type="InterPro" id="IPR004184">
    <property type="entry name" value="PFL_dom"/>
</dbReference>
<dbReference type="PATRIC" id="fig|270498.16.peg.3063"/>
<dbReference type="EC" id="2.3.1.54" evidence="6"/>
<dbReference type="SUPFAM" id="SSF51998">
    <property type="entry name" value="PFL-like glycyl radical enzymes"/>
    <property type="match status" value="1"/>
</dbReference>
<dbReference type="NCBIfam" id="TIGR01774">
    <property type="entry name" value="PFL2-3"/>
    <property type="match status" value="1"/>
</dbReference>
<dbReference type="PANTHER" id="PTHR43641:SF2">
    <property type="entry name" value="DEHYDRATASE YBIW-RELATED"/>
    <property type="match status" value="1"/>
</dbReference>
<dbReference type="GO" id="GO:0008861">
    <property type="term" value="F:formate C-acetyltransferase activity"/>
    <property type="evidence" value="ECO:0007669"/>
    <property type="project" value="UniProtKB-EC"/>
</dbReference>
<dbReference type="STRING" id="270498.CHK_2970"/>
<evidence type="ECO:0000313" key="7">
    <source>
        <dbReference type="Proteomes" id="UP000034076"/>
    </source>
</evidence>
<reference evidence="6 7" key="1">
    <citation type="submission" date="2015-04" db="EMBL/GenBank/DDBJ databases">
        <title>Draft genome sequence of bacteremic isolate Catabacter hongkongensis type strain HKU16T.</title>
        <authorList>
            <person name="Lau S.K."/>
            <person name="Teng J.L."/>
            <person name="Huang Y."/>
            <person name="Curreem S.O."/>
            <person name="Tsui S.K."/>
            <person name="Woo P.C."/>
        </authorList>
    </citation>
    <scope>NUCLEOTIDE SEQUENCE [LARGE SCALE GENOMIC DNA]</scope>
    <source>
        <strain evidence="6 7">HKU16</strain>
    </source>
</reference>
<dbReference type="EMBL" id="LAYJ01000133">
    <property type="protein sequence ID" value="KKI49392.1"/>
    <property type="molecule type" value="Genomic_DNA"/>
</dbReference>
<dbReference type="RefSeq" id="WP_046444746.1">
    <property type="nucleotide sequence ID" value="NZ_LAYJ01000133.1"/>
</dbReference>